<evidence type="ECO:0000256" key="1">
    <source>
        <dbReference type="SAM" id="MobiDB-lite"/>
    </source>
</evidence>
<dbReference type="Proteomes" id="UP001176960">
    <property type="component" value="Unassembled WGS sequence"/>
</dbReference>
<evidence type="ECO:0000313" key="4">
    <source>
        <dbReference type="Proteomes" id="UP001176960"/>
    </source>
</evidence>
<sequence>MTSIRPTHIPQANSPTSSLTASSSSVSDARKEKTWKAAQDFEAMAINEMLSPMFETEGDANGGVFGGGIGEKQFKPMLINEFAKNMQKAGGLGLAPAIYQKMLELQEKK</sequence>
<organism evidence="3 4">
    <name type="scientific">Brytella acorum</name>
    <dbReference type="NCBI Taxonomy" id="2959299"/>
    <lineage>
        <taxon>Bacteria</taxon>
        <taxon>Pseudomonadati</taxon>
        <taxon>Pseudomonadota</taxon>
        <taxon>Alphaproteobacteria</taxon>
        <taxon>Acetobacterales</taxon>
        <taxon>Acetobacteraceae</taxon>
        <taxon>Brytella</taxon>
    </lineage>
</organism>
<dbReference type="EMBL" id="CATKSH010000007">
    <property type="protein sequence ID" value="CAI9120595.1"/>
    <property type="molecule type" value="Genomic_DNA"/>
</dbReference>
<dbReference type="RefSeq" id="WP_289841262.1">
    <property type="nucleotide sequence ID" value="NZ_CATKSH010000007.1"/>
</dbReference>
<comment type="caution">
    <text evidence="3">The sequence shown here is derived from an EMBL/GenBank/DDBJ whole genome shotgun (WGS) entry which is preliminary data.</text>
</comment>
<accession>A0AA35V0S4</accession>
<feature type="region of interest" description="Disordered" evidence="1">
    <location>
        <begin position="1"/>
        <end position="33"/>
    </location>
</feature>
<keyword evidence="4" id="KW-1185">Reference proteome</keyword>
<gene>
    <name evidence="3" type="ORF">LMG32879_001428</name>
</gene>
<protein>
    <submittedName>
        <fullName evidence="3">Rod-binding protein</fullName>
    </submittedName>
</protein>
<evidence type="ECO:0000313" key="3">
    <source>
        <dbReference type="EMBL" id="CAI9120595.1"/>
    </source>
</evidence>
<reference evidence="3" key="1">
    <citation type="submission" date="2023-03" db="EMBL/GenBank/DDBJ databases">
        <authorList>
            <person name="Cleenwerck I."/>
        </authorList>
    </citation>
    <scope>NUCLEOTIDE SEQUENCE</scope>
    <source>
        <strain evidence="3">LMG 32879</strain>
    </source>
</reference>
<feature type="domain" description="Flagellar protein FlgJ N-terminal" evidence="2">
    <location>
        <begin position="53"/>
        <end position="100"/>
    </location>
</feature>
<evidence type="ECO:0000259" key="2">
    <source>
        <dbReference type="Pfam" id="PF10135"/>
    </source>
</evidence>
<proteinExistence type="predicted"/>
<dbReference type="InterPro" id="IPR019301">
    <property type="entry name" value="Flagellar_prot_FlgJ_N"/>
</dbReference>
<feature type="compositionally biased region" description="Polar residues" evidence="1">
    <location>
        <begin position="1"/>
        <end position="13"/>
    </location>
</feature>
<name>A0AA35V0S4_9PROT</name>
<dbReference type="AlphaFoldDB" id="A0AA35V0S4"/>
<dbReference type="Pfam" id="PF10135">
    <property type="entry name" value="Rod-binding"/>
    <property type="match status" value="1"/>
</dbReference>
<feature type="compositionally biased region" description="Low complexity" evidence="1">
    <location>
        <begin position="14"/>
        <end position="27"/>
    </location>
</feature>